<comment type="similarity">
    <text evidence="5">Belongs to the 4-toluene sulfonate uptake permease (TSUP) (TC 2.A.102) family.</text>
</comment>
<organism evidence="6 7">
    <name type="scientific">Gemelliphila palaticanis</name>
    <dbReference type="NCBI Taxonomy" id="81950"/>
    <lineage>
        <taxon>Bacteria</taxon>
        <taxon>Bacillati</taxon>
        <taxon>Bacillota</taxon>
        <taxon>Bacilli</taxon>
        <taxon>Bacillales</taxon>
        <taxon>Gemellaceae</taxon>
        <taxon>Gemelliphila</taxon>
    </lineage>
</organism>
<dbReference type="PANTHER" id="PTHR43483:SF3">
    <property type="entry name" value="MEMBRANE TRANSPORTER PROTEIN HI_0806-RELATED"/>
    <property type="match status" value="1"/>
</dbReference>
<feature type="transmembrane region" description="Helical" evidence="5">
    <location>
        <begin position="211"/>
        <end position="228"/>
    </location>
</feature>
<evidence type="ECO:0000256" key="4">
    <source>
        <dbReference type="ARBA" id="ARBA00023136"/>
    </source>
</evidence>
<feature type="transmembrane region" description="Helical" evidence="5">
    <location>
        <begin position="174"/>
        <end position="205"/>
    </location>
</feature>
<keyword evidence="2 5" id="KW-0812">Transmembrane</keyword>
<keyword evidence="5" id="KW-1003">Cell membrane</keyword>
<protein>
    <recommendedName>
        <fullName evidence="5">Probable membrane transporter protein</fullName>
    </recommendedName>
</protein>
<dbReference type="InterPro" id="IPR002781">
    <property type="entry name" value="TM_pro_TauE-like"/>
</dbReference>
<feature type="transmembrane region" description="Helical" evidence="5">
    <location>
        <begin position="40"/>
        <end position="61"/>
    </location>
</feature>
<accession>A0ABX2T0T1</accession>
<proteinExistence type="inferred from homology"/>
<feature type="transmembrane region" description="Helical" evidence="5">
    <location>
        <begin position="109"/>
        <end position="128"/>
    </location>
</feature>
<gene>
    <name evidence="6" type="ORF">HZY85_06265</name>
</gene>
<keyword evidence="4 5" id="KW-0472">Membrane</keyword>
<evidence type="ECO:0000256" key="3">
    <source>
        <dbReference type="ARBA" id="ARBA00022989"/>
    </source>
</evidence>
<name>A0ABX2T0T1_9BACL</name>
<dbReference type="RefSeq" id="WP_179941578.1">
    <property type="nucleotide sequence ID" value="NZ_JACBYF010000013.1"/>
</dbReference>
<comment type="caution">
    <text evidence="6">The sequence shown here is derived from an EMBL/GenBank/DDBJ whole genome shotgun (WGS) entry which is preliminary data.</text>
</comment>
<dbReference type="Pfam" id="PF01925">
    <property type="entry name" value="TauE"/>
    <property type="match status" value="1"/>
</dbReference>
<evidence type="ECO:0000313" key="6">
    <source>
        <dbReference type="EMBL" id="NYS47791.1"/>
    </source>
</evidence>
<feature type="transmembrane region" description="Helical" evidence="5">
    <location>
        <begin position="6"/>
        <end position="28"/>
    </location>
</feature>
<dbReference type="EMBL" id="JACBYF010000013">
    <property type="protein sequence ID" value="NYS47791.1"/>
    <property type="molecule type" value="Genomic_DNA"/>
</dbReference>
<feature type="transmembrane region" description="Helical" evidence="5">
    <location>
        <begin position="240"/>
        <end position="259"/>
    </location>
</feature>
<reference evidence="6 7" key="1">
    <citation type="submission" date="2020-07" db="EMBL/GenBank/DDBJ databases">
        <title>MOT database genomes.</title>
        <authorList>
            <person name="Joseph S."/>
            <person name="Aduse-Opoku J."/>
            <person name="Hashim A."/>
            <person name="Wade W."/>
            <person name="Curtis M."/>
        </authorList>
    </citation>
    <scope>NUCLEOTIDE SEQUENCE [LARGE SCALE GENOMIC DNA]</scope>
    <source>
        <strain evidence="6 7">CIP 106318</strain>
    </source>
</reference>
<keyword evidence="7" id="KW-1185">Reference proteome</keyword>
<evidence type="ECO:0000256" key="2">
    <source>
        <dbReference type="ARBA" id="ARBA00022692"/>
    </source>
</evidence>
<sequence length="293" mass="30629">MFDLLTLLLVVLGAGGVYFVALFAIDIVKNKDNLGKENPILAFFIGFVTDFFDTLGIGSFAPTTMLFQVTKFLKNDKLIPGTLNVSHTIPVLAEAFIFLTAVEVEGITLFSMVIAAIAGAIVGARVVNKLPEKKIQIFMGICLLITAGLMLAGQMGWIKGLGVGTAIGLTGGKLVIGVVGNFILGALMMAGVGLYAPCMAMVYMLGLDPKVAFPIMMASCAGLMAIGSPEFIKAGNYTRIGSLAITIGGVIGVFVAAKIVKDMDVSTLLWVVIAVVIITAISMLKKGLSKATA</sequence>
<comment type="subcellular location">
    <subcellularLocation>
        <location evidence="5">Cell membrane</location>
        <topology evidence="5">Multi-pass membrane protein</topology>
    </subcellularLocation>
    <subcellularLocation>
        <location evidence="1">Membrane</location>
        <topology evidence="1">Multi-pass membrane protein</topology>
    </subcellularLocation>
</comment>
<feature type="transmembrane region" description="Helical" evidence="5">
    <location>
        <begin position="134"/>
        <end position="153"/>
    </location>
</feature>
<evidence type="ECO:0000313" key="7">
    <source>
        <dbReference type="Proteomes" id="UP000531840"/>
    </source>
</evidence>
<evidence type="ECO:0000256" key="5">
    <source>
        <dbReference type="RuleBase" id="RU363041"/>
    </source>
</evidence>
<evidence type="ECO:0000256" key="1">
    <source>
        <dbReference type="ARBA" id="ARBA00004141"/>
    </source>
</evidence>
<keyword evidence="3 5" id="KW-1133">Transmembrane helix</keyword>
<feature type="transmembrane region" description="Helical" evidence="5">
    <location>
        <begin position="81"/>
        <end position="102"/>
    </location>
</feature>
<dbReference type="Proteomes" id="UP000531840">
    <property type="component" value="Unassembled WGS sequence"/>
</dbReference>
<feature type="transmembrane region" description="Helical" evidence="5">
    <location>
        <begin position="265"/>
        <end position="284"/>
    </location>
</feature>
<dbReference type="PANTHER" id="PTHR43483">
    <property type="entry name" value="MEMBRANE TRANSPORTER PROTEIN HI_0806-RELATED"/>
    <property type="match status" value="1"/>
</dbReference>